<keyword evidence="2" id="KW-1185">Reference proteome</keyword>
<proteinExistence type="predicted"/>
<reference evidence="1 2" key="1">
    <citation type="submission" date="2019-02" db="EMBL/GenBank/DDBJ databases">
        <title>Deep-cultivation of Planctomycetes and their phenomic and genomic characterization uncovers novel biology.</title>
        <authorList>
            <person name="Wiegand S."/>
            <person name="Jogler M."/>
            <person name="Boedeker C."/>
            <person name="Pinto D."/>
            <person name="Vollmers J."/>
            <person name="Rivas-Marin E."/>
            <person name="Kohn T."/>
            <person name="Peeters S.H."/>
            <person name="Heuer A."/>
            <person name="Rast P."/>
            <person name="Oberbeckmann S."/>
            <person name="Bunk B."/>
            <person name="Jeske O."/>
            <person name="Meyerdierks A."/>
            <person name="Storesund J.E."/>
            <person name="Kallscheuer N."/>
            <person name="Luecker S."/>
            <person name="Lage O.M."/>
            <person name="Pohl T."/>
            <person name="Merkel B.J."/>
            <person name="Hornburger P."/>
            <person name="Mueller R.-W."/>
            <person name="Bruemmer F."/>
            <person name="Labrenz M."/>
            <person name="Spormann A.M."/>
            <person name="Op den Camp H."/>
            <person name="Overmann J."/>
            <person name="Amann R."/>
            <person name="Jetten M.S.M."/>
            <person name="Mascher T."/>
            <person name="Medema M.H."/>
            <person name="Devos D.P."/>
            <person name="Kaster A.-K."/>
            <person name="Ovreas L."/>
            <person name="Rohde M."/>
            <person name="Galperin M.Y."/>
            <person name="Jogler C."/>
        </authorList>
    </citation>
    <scope>NUCLEOTIDE SEQUENCE [LARGE SCALE GENOMIC DNA]</scope>
    <source>
        <strain evidence="1 2">Pla110</strain>
    </source>
</reference>
<dbReference type="AlphaFoldDB" id="A0A518CMD6"/>
<dbReference type="EMBL" id="CP036281">
    <property type="protein sequence ID" value="QDU80344.1"/>
    <property type="molecule type" value="Genomic_DNA"/>
</dbReference>
<sequence length="91" mass="10507">MRNGGVEGMRCWLDRMPRMLRLAAPVLLPQRGVKTTSLADHNYSDSRYRWARKVIIASNLIAAFKSSNRSRSKYATLQKYIRLESLFFNVG</sequence>
<evidence type="ECO:0000313" key="1">
    <source>
        <dbReference type="EMBL" id="QDU80344.1"/>
    </source>
</evidence>
<organism evidence="1 2">
    <name type="scientific">Polystyrenella longa</name>
    <dbReference type="NCBI Taxonomy" id="2528007"/>
    <lineage>
        <taxon>Bacteria</taxon>
        <taxon>Pseudomonadati</taxon>
        <taxon>Planctomycetota</taxon>
        <taxon>Planctomycetia</taxon>
        <taxon>Planctomycetales</taxon>
        <taxon>Planctomycetaceae</taxon>
        <taxon>Polystyrenella</taxon>
    </lineage>
</organism>
<protein>
    <submittedName>
        <fullName evidence="1">Uncharacterized protein</fullName>
    </submittedName>
</protein>
<name>A0A518CMD6_9PLAN</name>
<dbReference type="Proteomes" id="UP000317178">
    <property type="component" value="Chromosome"/>
</dbReference>
<gene>
    <name evidence="1" type="ORF">Pla110_20710</name>
</gene>
<accession>A0A518CMD6</accession>
<evidence type="ECO:0000313" key="2">
    <source>
        <dbReference type="Proteomes" id="UP000317178"/>
    </source>
</evidence>
<dbReference type="KEGG" id="plon:Pla110_20710"/>